<dbReference type="Proteomes" id="UP000078572">
    <property type="component" value="Chromosome 1"/>
</dbReference>
<organism evidence="1 2">
    <name type="scientific">Ralstonia insidiosa</name>
    <dbReference type="NCBI Taxonomy" id="190721"/>
    <lineage>
        <taxon>Bacteria</taxon>
        <taxon>Pseudomonadati</taxon>
        <taxon>Pseudomonadota</taxon>
        <taxon>Betaproteobacteria</taxon>
        <taxon>Burkholderiales</taxon>
        <taxon>Burkholderiaceae</taxon>
        <taxon>Ralstonia</taxon>
    </lineage>
</organism>
<proteinExistence type="predicted"/>
<dbReference type="EMBL" id="CP016022">
    <property type="protein sequence ID" value="ANJ72279.1"/>
    <property type="molecule type" value="Genomic_DNA"/>
</dbReference>
<dbReference type="OrthoDB" id="5522207at2"/>
<reference evidence="2" key="1">
    <citation type="submission" date="2016-06" db="EMBL/GenBank/DDBJ databases">
        <authorList>
            <person name="Xu Y."/>
            <person name="Nagy A."/>
            <person name="Yan X."/>
            <person name="Kim S.W."/>
            <person name="Haley B."/>
            <person name="Liu N.T."/>
            <person name="Nou X."/>
        </authorList>
    </citation>
    <scope>NUCLEOTIDE SEQUENCE [LARGE SCALE GENOMIC DNA]</scope>
    <source>
        <strain evidence="2">ATCC 49129</strain>
    </source>
</reference>
<dbReference type="RefSeq" id="WP_064803103.1">
    <property type="nucleotide sequence ID" value="NZ_CP016022.1"/>
</dbReference>
<sequence length="92" mass="10561">MIELGKIGATATLATYCDENGIDLMDYLARHHHNDWGDLDDEDKHSNNMEMFALAGHVLSKYYLPTGKPIYIETSWNGEGYRQTMICFTDER</sequence>
<accession>A0A191ZVZ8</accession>
<gene>
    <name evidence="1" type="ORF">A9Y76_07270</name>
</gene>
<dbReference type="AlphaFoldDB" id="A0A191ZVZ8"/>
<dbReference type="GeneID" id="61525816"/>
<name>A0A191ZVZ8_9RALS</name>
<protein>
    <submittedName>
        <fullName evidence="1">Uncharacterized protein</fullName>
    </submittedName>
</protein>
<evidence type="ECO:0000313" key="2">
    <source>
        <dbReference type="Proteomes" id="UP000078572"/>
    </source>
</evidence>
<keyword evidence="2" id="KW-1185">Reference proteome</keyword>
<evidence type="ECO:0000313" key="1">
    <source>
        <dbReference type="EMBL" id="ANJ72279.1"/>
    </source>
</evidence>